<feature type="transmembrane region" description="Helical" evidence="1">
    <location>
        <begin position="12"/>
        <end position="30"/>
    </location>
</feature>
<sequence length="129" mass="14414">MHTPKEVRQAIIAIWLTIFISAVIELANYWTGNISVNDFVTLALFFCILGLFPYKIAKGSNRARWVYCTLAVLSVTLSLGGVFESTTTIDWIGTVVIIPLDIFTVIKLFQADASNWFESRSKAQPSHTV</sequence>
<dbReference type="EMBL" id="JAGGJB010000003">
    <property type="protein sequence ID" value="MDN7124545.1"/>
    <property type="molecule type" value="Genomic_DNA"/>
</dbReference>
<dbReference type="RefSeq" id="WP_301774493.1">
    <property type="nucleotide sequence ID" value="NZ_JAGGJB010000003.1"/>
</dbReference>
<feature type="transmembrane region" description="Helical" evidence="1">
    <location>
        <begin position="36"/>
        <end position="53"/>
    </location>
</feature>
<evidence type="ECO:0000313" key="3">
    <source>
        <dbReference type="EMBL" id="MDN7129164.1"/>
    </source>
</evidence>
<keyword evidence="1" id="KW-1133">Transmembrane helix</keyword>
<organism evidence="2 5">
    <name type="scientific">Pseudidiomarina terrestris</name>
    <dbReference type="NCBI Taxonomy" id="2820060"/>
    <lineage>
        <taxon>Bacteria</taxon>
        <taxon>Pseudomonadati</taxon>
        <taxon>Pseudomonadota</taxon>
        <taxon>Gammaproteobacteria</taxon>
        <taxon>Alteromonadales</taxon>
        <taxon>Idiomarinaceae</taxon>
        <taxon>Pseudidiomarina</taxon>
    </lineage>
</organism>
<proteinExistence type="predicted"/>
<name>A0AAW7R082_9GAMM</name>
<evidence type="ECO:0000313" key="4">
    <source>
        <dbReference type="Proteomes" id="UP001169491"/>
    </source>
</evidence>
<accession>A0AAW7R082</accession>
<reference evidence="4 5" key="1">
    <citation type="submission" date="2021-03" db="EMBL/GenBank/DDBJ databases">
        <title>Pseudidiomarina terrestris, a new bacterium isolated from saline soil.</title>
        <authorList>
            <person name="Galisteo C."/>
            <person name="De La Haba R."/>
            <person name="Sanchez-Porro C."/>
            <person name="Ventosa A."/>
        </authorList>
    </citation>
    <scope>NUCLEOTIDE SEQUENCE [LARGE SCALE GENOMIC DNA]</scope>
    <source>
        <strain evidence="2 5">1APP75-32.1</strain>
        <strain evidence="4">1APR75-15</strain>
        <strain evidence="3">1ASR75-15</strain>
    </source>
</reference>
<dbReference type="EMBL" id="JAGGJC010000001">
    <property type="protein sequence ID" value="MDN7129164.1"/>
    <property type="molecule type" value="Genomic_DNA"/>
</dbReference>
<dbReference type="Proteomes" id="UP001169492">
    <property type="component" value="Unassembled WGS sequence"/>
</dbReference>
<keyword evidence="1" id="KW-0472">Membrane</keyword>
<protein>
    <recommendedName>
        <fullName evidence="6">DUF805 domain-containing protein</fullName>
    </recommendedName>
</protein>
<keyword evidence="4" id="KW-1185">Reference proteome</keyword>
<gene>
    <name evidence="2" type="ORF">J6I90_06595</name>
    <name evidence="3" type="ORF">J6I92_04710</name>
</gene>
<dbReference type="Proteomes" id="UP001169491">
    <property type="component" value="Unassembled WGS sequence"/>
</dbReference>
<comment type="caution">
    <text evidence="2">The sequence shown here is derived from an EMBL/GenBank/DDBJ whole genome shotgun (WGS) entry which is preliminary data.</text>
</comment>
<evidence type="ECO:0000313" key="5">
    <source>
        <dbReference type="Proteomes" id="UP001169492"/>
    </source>
</evidence>
<feature type="transmembrane region" description="Helical" evidence="1">
    <location>
        <begin position="89"/>
        <end position="109"/>
    </location>
</feature>
<evidence type="ECO:0000256" key="1">
    <source>
        <dbReference type="SAM" id="Phobius"/>
    </source>
</evidence>
<keyword evidence="1" id="KW-0812">Transmembrane</keyword>
<dbReference type="AlphaFoldDB" id="A0AAW7R082"/>
<evidence type="ECO:0008006" key="6">
    <source>
        <dbReference type="Google" id="ProtNLM"/>
    </source>
</evidence>
<feature type="transmembrane region" description="Helical" evidence="1">
    <location>
        <begin position="65"/>
        <end position="83"/>
    </location>
</feature>
<evidence type="ECO:0000313" key="2">
    <source>
        <dbReference type="EMBL" id="MDN7124545.1"/>
    </source>
</evidence>